<comment type="subcellular location">
    <subcellularLocation>
        <location evidence="1">Membrane</location>
        <topology evidence="1">Multi-pass membrane protein</topology>
    </subcellularLocation>
</comment>
<dbReference type="KEGG" id="epa:110234728"/>
<keyword evidence="12" id="KW-1185">Reference proteome</keyword>
<comment type="similarity">
    <text evidence="8">Belongs to the G-protein coupled receptor 1 family.</text>
</comment>
<sequence length="364" mass="41485">MENASNVTHSSTTVSKQTSTSTLLIIQILCYSAIIAVGTFGNILIFVSIGTKTKRKISDYFILNLTITDLLCCVVSIPFDIMELVLGYWPLGLLMCKIVYPLQTVLMAVSVVTLLFMALERHRAIIYPLKPKIRGRYVILTIIILWITAFALVTPYINTLGLHGSHCIENWPGKSHAKAFTLCVFVLLYVTPLSIILAVFIRVALRLRNSNYTITRAFGNTMIGRQMCEKRSKRNVRVLKIFVSAVVAFAVCFLPFQVMWLWNDFGDAKNHKYLNDIFTFSYIMVYSNSAINPFIFSALSQKFRSFIRRSISRKRTSIQPSYVNRRPSLGAILKSSFHNRRSRTSARIHFNEDLETPMKSLVHE</sequence>
<dbReference type="RefSeq" id="XP_020895769.1">
    <property type="nucleotide sequence ID" value="XM_021040110.2"/>
</dbReference>
<feature type="transmembrane region" description="Helical" evidence="9">
    <location>
        <begin position="24"/>
        <end position="49"/>
    </location>
</feature>
<dbReference type="GO" id="GO:0004930">
    <property type="term" value="F:G protein-coupled receptor activity"/>
    <property type="evidence" value="ECO:0007669"/>
    <property type="project" value="UniProtKB-KW"/>
</dbReference>
<keyword evidence="3 9" id="KW-1133">Transmembrane helix</keyword>
<proteinExistence type="inferred from homology"/>
<feature type="transmembrane region" description="Helical" evidence="9">
    <location>
        <begin position="137"/>
        <end position="157"/>
    </location>
</feature>
<keyword evidence="2 8" id="KW-0812">Transmembrane</keyword>
<feature type="domain" description="G-protein coupled receptors family 1 profile" evidence="10">
    <location>
        <begin position="41"/>
        <end position="296"/>
    </location>
</feature>
<evidence type="ECO:0000256" key="9">
    <source>
        <dbReference type="SAM" id="Phobius"/>
    </source>
</evidence>
<evidence type="ECO:0000256" key="3">
    <source>
        <dbReference type="ARBA" id="ARBA00022989"/>
    </source>
</evidence>
<dbReference type="InterPro" id="IPR017452">
    <property type="entry name" value="GPCR_Rhodpsn_7TM"/>
</dbReference>
<feature type="transmembrane region" description="Helical" evidence="9">
    <location>
        <begin position="61"/>
        <end position="79"/>
    </location>
</feature>
<keyword evidence="6 8" id="KW-0675">Receptor</keyword>
<keyword evidence="7 8" id="KW-0807">Transducer</keyword>
<keyword evidence="5 9" id="KW-0472">Membrane</keyword>
<dbReference type="PANTHER" id="PTHR45695">
    <property type="entry name" value="LEUCOKININ RECEPTOR-RELATED"/>
    <property type="match status" value="1"/>
</dbReference>
<dbReference type="AlphaFoldDB" id="A0A913WXR0"/>
<feature type="transmembrane region" description="Helical" evidence="9">
    <location>
        <begin position="177"/>
        <end position="201"/>
    </location>
</feature>
<keyword evidence="4 8" id="KW-0297">G-protein coupled receptor</keyword>
<reference evidence="11" key="1">
    <citation type="submission" date="2022-11" db="UniProtKB">
        <authorList>
            <consortium name="EnsemblMetazoa"/>
        </authorList>
    </citation>
    <scope>IDENTIFICATION</scope>
</reference>
<feature type="transmembrane region" description="Helical" evidence="9">
    <location>
        <begin position="280"/>
        <end position="299"/>
    </location>
</feature>
<dbReference type="EnsemblMetazoa" id="XM_021040110.2">
    <property type="protein sequence ID" value="XP_020895769.1"/>
    <property type="gene ID" value="LOC110234728"/>
</dbReference>
<organism evidence="11 12">
    <name type="scientific">Exaiptasia diaphana</name>
    <name type="common">Tropical sea anemone</name>
    <name type="synonym">Aiptasia pulchella</name>
    <dbReference type="NCBI Taxonomy" id="2652724"/>
    <lineage>
        <taxon>Eukaryota</taxon>
        <taxon>Metazoa</taxon>
        <taxon>Cnidaria</taxon>
        <taxon>Anthozoa</taxon>
        <taxon>Hexacorallia</taxon>
        <taxon>Actiniaria</taxon>
        <taxon>Aiptasiidae</taxon>
        <taxon>Exaiptasia</taxon>
    </lineage>
</organism>
<dbReference type="PANTHER" id="PTHR45695:SF9">
    <property type="entry name" value="LEUCOKININ RECEPTOR"/>
    <property type="match status" value="1"/>
</dbReference>
<dbReference type="OMA" id="SARIHFN"/>
<evidence type="ECO:0000256" key="6">
    <source>
        <dbReference type="ARBA" id="ARBA00023170"/>
    </source>
</evidence>
<dbReference type="PRINTS" id="PR00237">
    <property type="entry name" value="GPCRRHODOPSN"/>
</dbReference>
<dbReference type="GeneID" id="110234728"/>
<name>A0A913WXR0_EXADI</name>
<evidence type="ECO:0000256" key="8">
    <source>
        <dbReference type="RuleBase" id="RU000688"/>
    </source>
</evidence>
<dbReference type="Gene3D" id="1.20.1070.10">
    <property type="entry name" value="Rhodopsin 7-helix transmembrane proteins"/>
    <property type="match status" value="1"/>
</dbReference>
<evidence type="ECO:0000313" key="12">
    <source>
        <dbReference type="Proteomes" id="UP000887567"/>
    </source>
</evidence>
<evidence type="ECO:0000256" key="5">
    <source>
        <dbReference type="ARBA" id="ARBA00023136"/>
    </source>
</evidence>
<feature type="transmembrane region" description="Helical" evidence="9">
    <location>
        <begin position="238"/>
        <end position="260"/>
    </location>
</feature>
<feature type="transmembrane region" description="Helical" evidence="9">
    <location>
        <begin position="99"/>
        <end position="117"/>
    </location>
</feature>
<evidence type="ECO:0000256" key="7">
    <source>
        <dbReference type="ARBA" id="ARBA00023224"/>
    </source>
</evidence>
<dbReference type="Proteomes" id="UP000887567">
    <property type="component" value="Unplaced"/>
</dbReference>
<evidence type="ECO:0000313" key="11">
    <source>
        <dbReference type="EnsemblMetazoa" id="XP_020895769.1"/>
    </source>
</evidence>
<evidence type="ECO:0000256" key="2">
    <source>
        <dbReference type="ARBA" id="ARBA00022692"/>
    </source>
</evidence>
<evidence type="ECO:0000256" key="4">
    <source>
        <dbReference type="ARBA" id="ARBA00023040"/>
    </source>
</evidence>
<dbReference type="PROSITE" id="PS50262">
    <property type="entry name" value="G_PROTEIN_RECEP_F1_2"/>
    <property type="match status" value="1"/>
</dbReference>
<dbReference type="PROSITE" id="PS00237">
    <property type="entry name" value="G_PROTEIN_RECEP_F1_1"/>
    <property type="match status" value="1"/>
</dbReference>
<dbReference type="Pfam" id="PF00001">
    <property type="entry name" value="7tm_1"/>
    <property type="match status" value="1"/>
</dbReference>
<accession>A0A913WXR0</accession>
<protein>
    <recommendedName>
        <fullName evidence="10">G-protein coupled receptors family 1 profile domain-containing protein</fullName>
    </recommendedName>
</protein>
<dbReference type="SUPFAM" id="SSF81321">
    <property type="entry name" value="Family A G protein-coupled receptor-like"/>
    <property type="match status" value="1"/>
</dbReference>
<dbReference type="InterPro" id="IPR000276">
    <property type="entry name" value="GPCR_Rhodpsn"/>
</dbReference>
<evidence type="ECO:0000259" key="10">
    <source>
        <dbReference type="PROSITE" id="PS50262"/>
    </source>
</evidence>
<dbReference type="OrthoDB" id="9046662at2759"/>
<dbReference type="GO" id="GO:0005886">
    <property type="term" value="C:plasma membrane"/>
    <property type="evidence" value="ECO:0007669"/>
    <property type="project" value="TreeGrafter"/>
</dbReference>
<evidence type="ECO:0000256" key="1">
    <source>
        <dbReference type="ARBA" id="ARBA00004141"/>
    </source>
</evidence>